<dbReference type="Proteomes" id="UP000233419">
    <property type="component" value="Chromosome"/>
</dbReference>
<gene>
    <name evidence="2" type="ORF">CXP39_02795</name>
</gene>
<sequence length="642" mass="74462">MVSNINTEVEEILDEPELTNITRISSAALNKKTRKQEKEKGKNVSFYNLLVYFLKLIFIDKAFLIIFGIGFVFAIVFGIMAKVQSSPIVVFNWYYLINTVLLLILVSRLVTYFLHNKFEDQTMTIIIQQKTKRITILISIWVAIFLGILALNILSTVSMVLLNTGNSYGIRYLFTNLAYQTACSIFFISFLFFLTLFCKQQIVSIILSFVLLSLFISSLPQQFFATKMNDTQITFVDRSGSSFMYKGSEINNALIFNENVNKGHIKFPHLSKYINDYYISKSYTIANYEGREELNSRMVMWSDLGIINTKEEPLLVNGSTTTKLKIDTITSRSGVTDFSKGDVVDIKLSFKNKFKNIESIKDVYETTDDAEHKAVLSDLIDFFNYYESTFKSVYPAISNEQEMLEKMWSSNYNNYGKYLSLQINSAVSTMSKPGKEVEPETNKNIEANITNAFFQSYIFNNYFATESSKNYDLSFSTNRNEPEYANNYKALMNAFSEQMYFELFIRILEDNFINQTSNYVIITESEVLRNENFNDYERYMKNYQLLNLVLFPANMNSYFNHYAGKEWDQYWFNFGSKSSINFESQDNIFFTNVKFKVVVNDENNKISGTQRPNIQLYLAIQVAFLLLTAAISVYLFIRKDLK</sequence>
<keyword evidence="1" id="KW-0812">Transmembrane</keyword>
<organism evidence="2 3">
    <name type="scientific">Mesoplasma syrphidae</name>
    <dbReference type="NCBI Taxonomy" id="225999"/>
    <lineage>
        <taxon>Bacteria</taxon>
        <taxon>Bacillati</taxon>
        <taxon>Mycoplasmatota</taxon>
        <taxon>Mollicutes</taxon>
        <taxon>Entomoplasmatales</taxon>
        <taxon>Entomoplasmataceae</taxon>
        <taxon>Mesoplasma</taxon>
    </lineage>
</organism>
<feature type="transmembrane region" description="Helical" evidence="1">
    <location>
        <begin position="134"/>
        <end position="157"/>
    </location>
</feature>
<proteinExistence type="predicted"/>
<keyword evidence="1" id="KW-0472">Membrane</keyword>
<reference evidence="2 3" key="1">
    <citation type="submission" date="2017-12" db="EMBL/GenBank/DDBJ databases">
        <title>Mesoplasma syrphidae YJS, Complete Genome.</title>
        <authorList>
            <person name="Knight T.F."/>
            <person name="Citino T."/>
            <person name="Rubinstein R."/>
            <person name="Neuschaefer Z."/>
        </authorList>
    </citation>
    <scope>NUCLEOTIDE SEQUENCE [LARGE SCALE GENOMIC DNA]</scope>
    <source>
        <strain evidence="2 3">YJS</strain>
    </source>
</reference>
<protein>
    <submittedName>
        <fullName evidence="2">ABC transporter permease</fullName>
    </submittedName>
</protein>
<feature type="transmembrane region" description="Helical" evidence="1">
    <location>
        <begin position="205"/>
        <end position="224"/>
    </location>
</feature>
<dbReference type="OrthoDB" id="389080at2"/>
<feature type="transmembrane region" description="Helical" evidence="1">
    <location>
        <begin position="177"/>
        <end position="198"/>
    </location>
</feature>
<evidence type="ECO:0000313" key="2">
    <source>
        <dbReference type="EMBL" id="AUF83712.1"/>
    </source>
</evidence>
<feature type="transmembrane region" description="Helical" evidence="1">
    <location>
        <begin position="616"/>
        <end position="637"/>
    </location>
</feature>
<name>A0A2K9BRS8_9MOLU</name>
<evidence type="ECO:0000313" key="3">
    <source>
        <dbReference type="Proteomes" id="UP000233419"/>
    </source>
</evidence>
<keyword evidence="3" id="KW-1185">Reference proteome</keyword>
<keyword evidence="1" id="KW-1133">Transmembrane helix</keyword>
<evidence type="ECO:0000256" key="1">
    <source>
        <dbReference type="SAM" id="Phobius"/>
    </source>
</evidence>
<accession>A0A2K9BRS8</accession>
<dbReference type="RefSeq" id="WP_027048530.1">
    <property type="nucleotide sequence ID" value="NZ_CP025257.1"/>
</dbReference>
<feature type="transmembrane region" description="Helical" evidence="1">
    <location>
        <begin position="93"/>
        <end position="114"/>
    </location>
</feature>
<feature type="transmembrane region" description="Helical" evidence="1">
    <location>
        <begin position="62"/>
        <end position="81"/>
    </location>
</feature>
<dbReference type="AlphaFoldDB" id="A0A2K9BRS8"/>
<dbReference type="EMBL" id="CP025257">
    <property type="protein sequence ID" value="AUF83712.1"/>
    <property type="molecule type" value="Genomic_DNA"/>
</dbReference>
<dbReference type="KEGG" id="msyr:CXP39_02795"/>